<dbReference type="PANTHER" id="PTHR47331">
    <property type="entry name" value="PHD-TYPE DOMAIN-CONTAINING PROTEIN"/>
    <property type="match status" value="1"/>
</dbReference>
<reference evidence="1 2" key="2">
    <citation type="submission" date="2018-11" db="EMBL/GenBank/DDBJ databases">
        <authorList>
            <consortium name="Pathogen Informatics"/>
        </authorList>
    </citation>
    <scope>NUCLEOTIDE SEQUENCE [LARGE SCALE GENOMIC DNA]</scope>
    <source>
        <strain evidence="1 2">Costa Rica</strain>
    </source>
</reference>
<dbReference type="Proteomes" id="UP000267027">
    <property type="component" value="Unassembled WGS sequence"/>
</dbReference>
<dbReference type="Pfam" id="PF05380">
    <property type="entry name" value="Peptidase_A17"/>
    <property type="match status" value="1"/>
</dbReference>
<organism evidence="3">
    <name type="scientific">Angiostrongylus costaricensis</name>
    <name type="common">Nematode worm</name>
    <dbReference type="NCBI Taxonomy" id="334426"/>
    <lineage>
        <taxon>Eukaryota</taxon>
        <taxon>Metazoa</taxon>
        <taxon>Ecdysozoa</taxon>
        <taxon>Nematoda</taxon>
        <taxon>Chromadorea</taxon>
        <taxon>Rhabditida</taxon>
        <taxon>Rhabditina</taxon>
        <taxon>Rhabditomorpha</taxon>
        <taxon>Strongyloidea</taxon>
        <taxon>Metastrongylidae</taxon>
        <taxon>Angiostrongylus</taxon>
    </lineage>
</organism>
<sequence>MFSIASAHYKGCPSLNDVLHRGPVILSQLFGILLRFRIGRIAITSDVEKTFVQVRLHEDDRDATRCLWLHDYRLPPFPNNIKTLRFTRVIFGLNTSPFLLAGTIHFHLDQYKEEAELVTQLKDNLYVDNLVVTLDDPEEAFQSYLRTKQIFNDLNMNLRRFASNNIDLMAKIPSDDKADTQLAKVVRIPWNTDSDCLLITCMTRANQRITKRTVASTLASVYDPMGFLSPLLHKTKVFLRSLWKDEYNWDHILPDARKNEWLAICTEMQGFTKPLPRCLGTKNTKYILFALFLSKREVLLFFVHD</sequence>
<evidence type="ECO:0000313" key="3">
    <source>
        <dbReference type="WBParaSite" id="ACOC_0001298201-mRNA-1"/>
    </source>
</evidence>
<evidence type="ECO:0000313" key="2">
    <source>
        <dbReference type="Proteomes" id="UP000267027"/>
    </source>
</evidence>
<evidence type="ECO:0000313" key="1">
    <source>
        <dbReference type="EMBL" id="VDM64568.1"/>
    </source>
</evidence>
<dbReference type="STRING" id="334426.A0A0R3Q1R8"/>
<accession>A0A0R3Q1R8</accession>
<name>A0A0R3Q1R8_ANGCS</name>
<dbReference type="AlphaFoldDB" id="A0A0R3Q1R8"/>
<dbReference type="EMBL" id="UYYA01005368">
    <property type="protein sequence ID" value="VDM64568.1"/>
    <property type="molecule type" value="Genomic_DNA"/>
</dbReference>
<dbReference type="InterPro" id="IPR043502">
    <property type="entry name" value="DNA/RNA_pol_sf"/>
</dbReference>
<proteinExistence type="predicted"/>
<reference evidence="3" key="1">
    <citation type="submission" date="2017-02" db="UniProtKB">
        <authorList>
            <consortium name="WormBaseParasite"/>
        </authorList>
    </citation>
    <scope>IDENTIFICATION</scope>
</reference>
<protein>
    <submittedName>
        <fullName evidence="3">Reverse transcriptase domain-containing protein</fullName>
    </submittedName>
</protein>
<dbReference type="InterPro" id="IPR008042">
    <property type="entry name" value="Retrotrans_Pao"/>
</dbReference>
<gene>
    <name evidence="1" type="ORF">ACOC_LOCUS12983</name>
</gene>
<dbReference type="OrthoDB" id="5920525at2759"/>
<keyword evidence="2" id="KW-1185">Reference proteome</keyword>
<dbReference type="SUPFAM" id="SSF56672">
    <property type="entry name" value="DNA/RNA polymerases"/>
    <property type="match status" value="1"/>
</dbReference>
<dbReference type="PANTHER" id="PTHR47331:SF1">
    <property type="entry name" value="GAG-LIKE PROTEIN"/>
    <property type="match status" value="1"/>
</dbReference>
<dbReference type="OMA" id="LAICTEM"/>
<dbReference type="WBParaSite" id="ACOC_0001298201-mRNA-1">
    <property type="protein sequence ID" value="ACOC_0001298201-mRNA-1"/>
    <property type="gene ID" value="ACOC_0001298201"/>
</dbReference>